<evidence type="ECO:0000256" key="1">
    <source>
        <dbReference type="SAM" id="MobiDB-lite"/>
    </source>
</evidence>
<gene>
    <name evidence="2" type="ORF">HD597_005356</name>
</gene>
<sequence length="71" mass="7591">MVPDVGDQELVRQDLRLLLDVVLLDVRMRRSAGGCGGGPARAAGEHEPFPDGAGQRPGQCGEDRRWHAAGD</sequence>
<reference evidence="2" key="1">
    <citation type="submission" date="2022-06" db="EMBL/GenBank/DDBJ databases">
        <title>Sequencing the genomes of 1000 actinobacteria strains.</title>
        <authorList>
            <person name="Klenk H.-P."/>
        </authorList>
    </citation>
    <scope>NUCLEOTIDE SEQUENCE</scope>
    <source>
        <strain evidence="2">DSM 46694</strain>
    </source>
</reference>
<proteinExistence type="predicted"/>
<evidence type="ECO:0000313" key="3">
    <source>
        <dbReference type="Proteomes" id="UP001139648"/>
    </source>
</evidence>
<dbReference type="Proteomes" id="UP001139648">
    <property type="component" value="Unassembled WGS sequence"/>
</dbReference>
<evidence type="ECO:0000313" key="2">
    <source>
        <dbReference type="EMBL" id="MCP2358336.1"/>
    </source>
</evidence>
<accession>A0A9X2GML3</accession>
<dbReference type="RefSeq" id="WP_253745409.1">
    <property type="nucleotide sequence ID" value="NZ_BAABKA010000043.1"/>
</dbReference>
<organism evidence="2 3">
    <name type="scientific">Nonomuraea thailandensis</name>
    <dbReference type="NCBI Taxonomy" id="1188745"/>
    <lineage>
        <taxon>Bacteria</taxon>
        <taxon>Bacillati</taxon>
        <taxon>Actinomycetota</taxon>
        <taxon>Actinomycetes</taxon>
        <taxon>Streptosporangiales</taxon>
        <taxon>Streptosporangiaceae</taxon>
        <taxon>Nonomuraea</taxon>
    </lineage>
</organism>
<dbReference type="EMBL" id="JAMZEB010000002">
    <property type="protein sequence ID" value="MCP2358336.1"/>
    <property type="molecule type" value="Genomic_DNA"/>
</dbReference>
<feature type="compositionally biased region" description="Basic and acidic residues" evidence="1">
    <location>
        <begin position="61"/>
        <end position="71"/>
    </location>
</feature>
<keyword evidence="3" id="KW-1185">Reference proteome</keyword>
<protein>
    <submittedName>
        <fullName evidence="2">Uncharacterized protein</fullName>
    </submittedName>
</protein>
<feature type="region of interest" description="Disordered" evidence="1">
    <location>
        <begin position="32"/>
        <end position="71"/>
    </location>
</feature>
<dbReference type="AlphaFoldDB" id="A0A9X2GML3"/>
<name>A0A9X2GML3_9ACTN</name>
<comment type="caution">
    <text evidence="2">The sequence shown here is derived from an EMBL/GenBank/DDBJ whole genome shotgun (WGS) entry which is preliminary data.</text>
</comment>